<keyword evidence="2" id="KW-1185">Reference proteome</keyword>
<organism evidence="1 2">
    <name type="scientific">Deinococcus yavapaiensis KR-236</name>
    <dbReference type="NCBI Taxonomy" id="694435"/>
    <lineage>
        <taxon>Bacteria</taxon>
        <taxon>Thermotogati</taxon>
        <taxon>Deinococcota</taxon>
        <taxon>Deinococci</taxon>
        <taxon>Deinococcales</taxon>
        <taxon>Deinococcaceae</taxon>
        <taxon>Deinococcus</taxon>
    </lineage>
</organism>
<name>A0A318SEW8_9DEIO</name>
<sequence>MRSGQIQHVEPMLIGAVPTPVGVPAVEGEGSGEHLALNQLEGWKIEIRDLPHLLHVMENAQGQVTLRRPINFYLGGRMAYILDVTPGLGQS</sequence>
<gene>
    <name evidence="1" type="ORF">DES52_101141</name>
</gene>
<accession>A0A318SEW8</accession>
<comment type="caution">
    <text evidence="1">The sequence shown here is derived from an EMBL/GenBank/DDBJ whole genome shotgun (WGS) entry which is preliminary data.</text>
</comment>
<dbReference type="AlphaFoldDB" id="A0A318SEW8"/>
<dbReference type="Proteomes" id="UP000248326">
    <property type="component" value="Unassembled WGS sequence"/>
</dbReference>
<protein>
    <submittedName>
        <fullName evidence="1">Uncharacterized protein</fullName>
    </submittedName>
</protein>
<evidence type="ECO:0000313" key="1">
    <source>
        <dbReference type="EMBL" id="PYE56337.1"/>
    </source>
</evidence>
<evidence type="ECO:0000313" key="2">
    <source>
        <dbReference type="Proteomes" id="UP000248326"/>
    </source>
</evidence>
<dbReference type="EMBL" id="QJSX01000001">
    <property type="protein sequence ID" value="PYE56337.1"/>
    <property type="molecule type" value="Genomic_DNA"/>
</dbReference>
<reference evidence="1 2" key="1">
    <citation type="submission" date="2018-06" db="EMBL/GenBank/DDBJ databases">
        <title>Genomic Encyclopedia of Type Strains, Phase IV (KMG-IV): sequencing the most valuable type-strain genomes for metagenomic binning, comparative biology and taxonomic classification.</title>
        <authorList>
            <person name="Goeker M."/>
        </authorList>
    </citation>
    <scope>NUCLEOTIDE SEQUENCE [LARGE SCALE GENOMIC DNA]</scope>
    <source>
        <strain evidence="1 2">DSM 18048</strain>
    </source>
</reference>
<proteinExistence type="predicted"/>